<dbReference type="PROSITE" id="PS51257">
    <property type="entry name" value="PROKAR_LIPOPROTEIN"/>
    <property type="match status" value="1"/>
</dbReference>
<dbReference type="Pfam" id="PF01547">
    <property type="entry name" value="SBP_bac_1"/>
    <property type="match status" value="1"/>
</dbReference>
<gene>
    <name evidence="5" type="ORF">ACFFHM_15020</name>
</gene>
<evidence type="ECO:0000256" key="4">
    <source>
        <dbReference type="SAM" id="SignalP"/>
    </source>
</evidence>
<keyword evidence="2" id="KW-0813">Transport</keyword>
<dbReference type="Proteomes" id="UP001589838">
    <property type="component" value="Unassembled WGS sequence"/>
</dbReference>
<reference evidence="5 6" key="1">
    <citation type="submission" date="2024-09" db="EMBL/GenBank/DDBJ databases">
        <authorList>
            <person name="Sun Q."/>
            <person name="Mori K."/>
        </authorList>
    </citation>
    <scope>NUCLEOTIDE SEQUENCE [LARGE SCALE GENOMIC DNA]</scope>
    <source>
        <strain evidence="5 6">NCAIM B.02610</strain>
    </source>
</reference>
<dbReference type="PANTHER" id="PTHR30061">
    <property type="entry name" value="MALTOSE-BINDING PERIPLASMIC PROTEIN"/>
    <property type="match status" value="1"/>
</dbReference>
<keyword evidence="6" id="KW-1185">Reference proteome</keyword>
<dbReference type="SUPFAM" id="SSF53850">
    <property type="entry name" value="Periplasmic binding protein-like II"/>
    <property type="match status" value="1"/>
</dbReference>
<dbReference type="Gene3D" id="3.40.190.10">
    <property type="entry name" value="Periplasmic binding protein-like II"/>
    <property type="match status" value="1"/>
</dbReference>
<dbReference type="CDD" id="cd14748">
    <property type="entry name" value="PBP2_UgpB"/>
    <property type="match status" value="1"/>
</dbReference>
<evidence type="ECO:0000256" key="1">
    <source>
        <dbReference type="ARBA" id="ARBA00008520"/>
    </source>
</evidence>
<feature type="signal peptide" evidence="4">
    <location>
        <begin position="1"/>
        <end position="22"/>
    </location>
</feature>
<feature type="chain" id="PRO_5045612404" evidence="4">
    <location>
        <begin position="23"/>
        <end position="433"/>
    </location>
</feature>
<dbReference type="RefSeq" id="WP_335959665.1">
    <property type="nucleotide sequence ID" value="NZ_JAXBLX010000006.1"/>
</dbReference>
<keyword evidence="3 4" id="KW-0732">Signal</keyword>
<organism evidence="5 6">
    <name type="scientific">Halalkalibacter kiskunsagensis</name>
    <dbReference type="NCBI Taxonomy" id="1548599"/>
    <lineage>
        <taxon>Bacteria</taxon>
        <taxon>Bacillati</taxon>
        <taxon>Bacillota</taxon>
        <taxon>Bacilli</taxon>
        <taxon>Bacillales</taxon>
        <taxon>Bacillaceae</taxon>
        <taxon>Halalkalibacter</taxon>
    </lineage>
</organism>
<protein>
    <submittedName>
        <fullName evidence="5">ABC transporter substrate-binding protein</fullName>
    </submittedName>
</protein>
<name>A0ABV6KEM2_9BACI</name>
<comment type="caution">
    <text evidence="5">The sequence shown here is derived from an EMBL/GenBank/DDBJ whole genome shotgun (WGS) entry which is preliminary data.</text>
</comment>
<sequence length="433" mass="48893">MKKSLLAIISLFFLFMTLIGCSENETSSDSVSDGQGSSTNDEVTKVVFWDLFSGNDGEVMTEIVKEFNEEHPGIEVEKITQEWGEYYTKLTTSVLGNQAPDLGVSHATRITQLNKQGVIQSMNDEVEKSGINFNELSENAVNATIVDGEHYAVPLDYHALLLFYNKKVLDEMGLLNENGEPEFNNYDEFVNLLLEVKEKDPNITPLAMTGQGTHPFRLWYSFYKQLGGGDIYSAEEAKSTIDVEIGKESLQAVYDLYHTHKVVPPRIESSDEMFQPGNAAFMINGTWAVNNTYKALGDDLGVMKFPTFFDKASVYADSHSFILPTNQKRDEKTTEAAMTFIKWVTDNGWKWSKAGHLPVSKTVLDSKELQEQPFRSEYESMSEYMEYLPANEKVWFASSSELLDVLDAVWIDQYSVDQGVESMQDVITKQLQD</sequence>
<dbReference type="InterPro" id="IPR006059">
    <property type="entry name" value="SBP"/>
</dbReference>
<dbReference type="EMBL" id="JBHLUX010000036">
    <property type="protein sequence ID" value="MFC0471772.1"/>
    <property type="molecule type" value="Genomic_DNA"/>
</dbReference>
<comment type="similarity">
    <text evidence="1">Belongs to the bacterial solute-binding protein 1 family.</text>
</comment>
<accession>A0ABV6KEM2</accession>
<evidence type="ECO:0000313" key="5">
    <source>
        <dbReference type="EMBL" id="MFC0471772.1"/>
    </source>
</evidence>
<proteinExistence type="inferred from homology"/>
<evidence type="ECO:0000256" key="2">
    <source>
        <dbReference type="ARBA" id="ARBA00022448"/>
    </source>
</evidence>
<evidence type="ECO:0000256" key="3">
    <source>
        <dbReference type="ARBA" id="ARBA00022729"/>
    </source>
</evidence>
<dbReference type="PANTHER" id="PTHR30061:SF50">
    <property type="entry name" value="MALTOSE_MALTODEXTRIN-BINDING PERIPLASMIC PROTEIN"/>
    <property type="match status" value="1"/>
</dbReference>
<evidence type="ECO:0000313" key="6">
    <source>
        <dbReference type="Proteomes" id="UP001589838"/>
    </source>
</evidence>